<dbReference type="SUPFAM" id="SSF55424">
    <property type="entry name" value="FAD/NAD-linked reductases, dimerisation (C-terminal) domain"/>
    <property type="match status" value="1"/>
</dbReference>
<dbReference type="Gene3D" id="3.50.50.60">
    <property type="entry name" value="FAD/NAD(P)-binding domain"/>
    <property type="match status" value="2"/>
</dbReference>
<dbReference type="InterPro" id="IPR050446">
    <property type="entry name" value="FAD-oxidoreductase/Apoptosis"/>
</dbReference>
<dbReference type="RefSeq" id="WP_016494824.1">
    <property type="nucleotide sequence ID" value="NC_021499.1"/>
</dbReference>
<evidence type="ECO:0000256" key="2">
    <source>
        <dbReference type="ARBA" id="ARBA00022630"/>
    </source>
</evidence>
<comment type="cofactor">
    <cofactor evidence="1">
        <name>FAD</name>
        <dbReference type="ChEBI" id="CHEBI:57692"/>
    </cofactor>
</comment>
<dbReference type="GO" id="GO:0016651">
    <property type="term" value="F:oxidoreductase activity, acting on NAD(P)H"/>
    <property type="evidence" value="ECO:0007669"/>
    <property type="project" value="TreeGrafter"/>
</dbReference>
<dbReference type="PANTHER" id="PTHR43557">
    <property type="entry name" value="APOPTOSIS-INDUCING FACTOR 1"/>
    <property type="match status" value="1"/>
</dbReference>
<sequence length="420" mass="45505">MAKRIVVVGASLAGLKAVEQLRGNGWTDAISVVGAEPWMPYDRSLLSRHLESAGVDARSSLGKPFLEALALPRSPLLGEVDWRLGNPAVSCSIEDKQLTLADGQRVRWDGLVIATGLRPRRLALHGHEEQRFVVHTLEDATRLRSRLTAGRKVTIVGAGFLACEIAATATQLGCAVTVIDSNTAPMERPLGSLVGRLLQRYQEARGVRFVLGQRVEGFSTSAIGELNGLRLSNGSLLPTEIVVETLGFQGNVNWLAGNGLDLHDGVLCNDRLQLPGHPGVVAVGDVARFVNPLYRAITQRPEHWAAPDETARRAAVSLTAQLLCRKPRTTPFRPLPQQESNLFSLRLQVIGAPGYGQKMCVLDGDPSQPLDDRSTLAIGYLKGTVVTGVLLVNLPHRTRAFRQLVANSLEEPQQEALEHA</sequence>
<dbReference type="STRING" id="1245471.PCA10_49640"/>
<dbReference type="HOGENOM" id="CLU_003291_4_0_6"/>
<keyword evidence="4" id="KW-0560">Oxidoreductase</keyword>
<dbReference type="PATRIC" id="fig|1245471.3.peg.5028"/>
<evidence type="ECO:0000256" key="3">
    <source>
        <dbReference type="ARBA" id="ARBA00022827"/>
    </source>
</evidence>
<dbReference type="PANTHER" id="PTHR43557:SF2">
    <property type="entry name" value="RIESKE DOMAIN-CONTAINING PROTEIN-RELATED"/>
    <property type="match status" value="1"/>
</dbReference>
<dbReference type="AlphaFoldDB" id="S6B0F1"/>
<dbReference type="SUPFAM" id="SSF51905">
    <property type="entry name" value="FAD/NAD(P)-binding domain"/>
    <property type="match status" value="1"/>
</dbReference>
<evidence type="ECO:0000313" key="7">
    <source>
        <dbReference type="Proteomes" id="UP000015503"/>
    </source>
</evidence>
<dbReference type="InterPro" id="IPR016156">
    <property type="entry name" value="FAD/NAD-linked_Rdtase_dimer_sf"/>
</dbReference>
<proteinExistence type="predicted"/>
<keyword evidence="7" id="KW-1185">Reference proteome</keyword>
<evidence type="ECO:0000256" key="4">
    <source>
        <dbReference type="ARBA" id="ARBA00023002"/>
    </source>
</evidence>
<keyword evidence="2" id="KW-0285">Flavoprotein</keyword>
<organism evidence="6 7">
    <name type="scientific">Metapseudomonas resinovorans NBRC 106553</name>
    <dbReference type="NCBI Taxonomy" id="1245471"/>
    <lineage>
        <taxon>Bacteria</taxon>
        <taxon>Pseudomonadati</taxon>
        <taxon>Pseudomonadota</taxon>
        <taxon>Gammaproteobacteria</taxon>
        <taxon>Pseudomonadales</taxon>
        <taxon>Pseudomonadaceae</taxon>
        <taxon>Metapseudomonas</taxon>
    </lineage>
</organism>
<dbReference type="OrthoDB" id="9800167at2"/>
<evidence type="ECO:0000313" key="6">
    <source>
        <dbReference type="EMBL" id="BAN50696.1"/>
    </source>
</evidence>
<dbReference type="InterPro" id="IPR023753">
    <property type="entry name" value="FAD/NAD-binding_dom"/>
</dbReference>
<feature type="domain" description="FAD/NAD(P)-binding" evidence="5">
    <location>
        <begin position="4"/>
        <end position="304"/>
    </location>
</feature>
<dbReference type="eggNOG" id="COG0446">
    <property type="taxonomic scope" value="Bacteria"/>
</dbReference>
<evidence type="ECO:0000256" key="1">
    <source>
        <dbReference type="ARBA" id="ARBA00001974"/>
    </source>
</evidence>
<dbReference type="GO" id="GO:0005737">
    <property type="term" value="C:cytoplasm"/>
    <property type="evidence" value="ECO:0007669"/>
    <property type="project" value="TreeGrafter"/>
</dbReference>
<dbReference type="PRINTS" id="PR00411">
    <property type="entry name" value="PNDRDTASEI"/>
</dbReference>
<keyword evidence="3" id="KW-0274">FAD</keyword>
<reference evidence="6 7" key="1">
    <citation type="journal article" date="2013" name="Genome Announc.">
        <title>Complete Genome Sequence of the Carbazole Degrader Pseudomonas resinovorans Strain CA10 (NBRC 106553).</title>
        <authorList>
            <person name="Shintani M."/>
            <person name="Hosoyama A."/>
            <person name="Ohji S."/>
            <person name="Tsuchikane K."/>
            <person name="Takarada H."/>
            <person name="Yamazoe A."/>
            <person name="Fujita N."/>
            <person name="Nojiri H."/>
        </authorList>
    </citation>
    <scope>NUCLEOTIDE SEQUENCE [LARGE SCALE GENOMIC DNA]</scope>
    <source>
        <strain evidence="6 7">NBRC 106553</strain>
    </source>
</reference>
<gene>
    <name evidence="6" type="ORF">PCA10_49640</name>
</gene>
<dbReference type="InterPro" id="IPR036188">
    <property type="entry name" value="FAD/NAD-bd_sf"/>
</dbReference>
<dbReference type="Gene3D" id="3.30.390.30">
    <property type="match status" value="1"/>
</dbReference>
<accession>S6B0F1</accession>
<evidence type="ECO:0000259" key="5">
    <source>
        <dbReference type="Pfam" id="PF07992"/>
    </source>
</evidence>
<protein>
    <submittedName>
        <fullName evidence="6">Putative ferredoxin reductase</fullName>
    </submittedName>
</protein>
<dbReference type="Pfam" id="PF07992">
    <property type="entry name" value="Pyr_redox_2"/>
    <property type="match status" value="1"/>
</dbReference>
<dbReference type="KEGG" id="pre:PCA10_49640"/>
<dbReference type="PRINTS" id="PR00368">
    <property type="entry name" value="FADPNR"/>
</dbReference>
<name>S6B0F1_METRE</name>
<dbReference type="EMBL" id="AP013068">
    <property type="protein sequence ID" value="BAN50696.1"/>
    <property type="molecule type" value="Genomic_DNA"/>
</dbReference>
<dbReference type="Proteomes" id="UP000015503">
    <property type="component" value="Chromosome"/>
</dbReference>